<feature type="compositionally biased region" description="Polar residues" evidence="1">
    <location>
        <begin position="256"/>
        <end position="291"/>
    </location>
</feature>
<dbReference type="SMART" id="SM01337">
    <property type="entry name" value="APC10"/>
    <property type="match status" value="1"/>
</dbReference>
<evidence type="ECO:0000256" key="1">
    <source>
        <dbReference type="SAM" id="MobiDB-lite"/>
    </source>
</evidence>
<feature type="compositionally biased region" description="Polar residues" evidence="1">
    <location>
        <begin position="331"/>
        <end position="345"/>
    </location>
</feature>
<feature type="compositionally biased region" description="Low complexity" evidence="1">
    <location>
        <begin position="1459"/>
        <end position="1475"/>
    </location>
</feature>
<feature type="compositionally biased region" description="Low complexity" evidence="1">
    <location>
        <begin position="292"/>
        <end position="305"/>
    </location>
</feature>
<name>A0A7R9H274_TIMPO</name>
<feature type="region of interest" description="Disordered" evidence="1">
    <location>
        <begin position="1713"/>
        <end position="1732"/>
    </location>
</feature>
<feature type="region of interest" description="Disordered" evidence="1">
    <location>
        <begin position="1454"/>
        <end position="1475"/>
    </location>
</feature>
<accession>A0A7R9H274</accession>
<dbReference type="PANTHER" id="PTHR45943">
    <property type="entry name" value="E3 UBIQUITIN-PROTEIN LIGASE MYCBP2"/>
    <property type="match status" value="1"/>
</dbReference>
<dbReference type="CDD" id="cd19799">
    <property type="entry name" value="Bbox2_MYCBP2"/>
    <property type="match status" value="1"/>
</dbReference>
<dbReference type="GO" id="GO:0005886">
    <property type="term" value="C:plasma membrane"/>
    <property type="evidence" value="ECO:0007669"/>
    <property type="project" value="TreeGrafter"/>
</dbReference>
<organism evidence="3">
    <name type="scientific">Timema poppense</name>
    <name type="common">Walking stick</name>
    <dbReference type="NCBI Taxonomy" id="170557"/>
    <lineage>
        <taxon>Eukaryota</taxon>
        <taxon>Metazoa</taxon>
        <taxon>Ecdysozoa</taxon>
        <taxon>Arthropoda</taxon>
        <taxon>Hexapoda</taxon>
        <taxon>Insecta</taxon>
        <taxon>Pterygota</taxon>
        <taxon>Neoptera</taxon>
        <taxon>Polyneoptera</taxon>
        <taxon>Phasmatodea</taxon>
        <taxon>Timematodea</taxon>
        <taxon>Timematoidea</taxon>
        <taxon>Timematidae</taxon>
        <taxon>Timema</taxon>
    </lineage>
</organism>
<dbReference type="EMBL" id="OD002462">
    <property type="protein sequence ID" value="CAD7405289.1"/>
    <property type="molecule type" value="Genomic_DNA"/>
</dbReference>
<dbReference type="PROSITE" id="PS51284">
    <property type="entry name" value="DOC"/>
    <property type="match status" value="1"/>
</dbReference>
<feature type="region of interest" description="Disordered" evidence="1">
    <location>
        <begin position="849"/>
        <end position="899"/>
    </location>
</feature>
<feature type="region of interest" description="Disordered" evidence="1">
    <location>
        <begin position="465"/>
        <end position="491"/>
    </location>
</feature>
<feature type="compositionally biased region" description="Polar residues" evidence="1">
    <location>
        <begin position="751"/>
        <end position="766"/>
    </location>
</feature>
<sequence length="1947" mass="212255">MFVDPNVVVAHGGKCCIVLDVNISSLLTTSLLVLWSELLAADLEVLGLIPGWYWGIFLEKRNNFQGGRPVLSLLQHDSASSSSQPCGSPRSIGLSPLVSVLVHHTVFLNVLFLSLAQYVYQCPVPVPHSTRVLLSLTHCVSQCPVPVPHSVCVSMSCSCPSLSLCLNVLFLTLTHVSLNVLFLSLTQFVSQCPVLLPYSLCVSVSVPVHHTVSLNVLFLSLAQVRFLSLAHCVSHCPIPLPHSLCVSVSGGAMVDSQHSTASQRRGSTQSDTSALVSSLTRDLSQSPNTRDLSPSPSCSSLQLLSEGSPNSTPDTPRKQEQDPLGNIPRAVTQTGTQTSPESAASSIKGHFSIGASGLKDDQQQRLSPKLGRKDRASGPPKGRSKRAMSPAAPPPAGSVPVTRGLSLNKEPVKEAVSPSVAESLRAIFAAFLWHEGVVHDAMACASFLKFHPGLPKQGALVVTRQHSMTPEDKRRSELTKEQRARQRHSVEVSTAGNYLHIQPATLETLTRSAANANANRNRSKKQQGESIIKEEALPESSYHTVTVLPPALKALVFLWEELSSNCLRGIAQNVVLPSPIAPVRAIRKPAEKSKASEAKELRVNVEREVGSAYVPKKGNGSRKKKEWKPMGRVNLLGDAAMLGPGAGIERETACELCGNMYPHPVTYHMRQAHPGCGGHAGGKGYNSGGNFCVGWAGNCGDGGVGGSSWYLVCDTCREKYLRSKRHSGVPGKDKASGTGGRKNSISRRKTTATLMSSSKLMSPTASASSQETHIVMKNNAMFLLELASAAGSGLPTHGQGSMPAVAENYSPPEPSGPFPPPVGPLMCLQALGVHPTRDEQKFLEETLLQQQEPGINGNDLLTSDNTRPVSYSPQSDGEGEGSKSRTFHRSISMGTNGVPWSRREGDGRYIMMRKRNNSSGEMATDGGSSLLCYPSAALQKLVPSMDQSAIVSSSCQPDQGKELLNRPVLNFLFQQHNLESLQLAMRQALRKATCRVYAMQALNWLLRSVTQPTCLHDLLWWFVAALTPSPPDHDGEGGEEKQLDKKEETVLELRYYERLGPPDHTIGQSLWRGVQPTCLFVCQENNQGVCEHPLSDISIAGEAVHPLPSTFHSLLQTIADLMLLLPMGSGLQQMAIRCWGLRFTQADHMFLHRSHVFSNISKILSRSEEEQDDVSLSMHESHQSTYSQSIVVTQLVTSCVETLKDLTPGVDIKASSRQAMVGSLTDSSTETFWESGDEDSLVGIILPSTLRLIECCRNKTKSITITCASQAYPRMVYIHIDNCRDLANKVSSVTFHSGPNIDELYKLRHMEVENKSTGWVSCPILDARHSVVRLELKGPDNSLRLRQVRVLGEVDGESVRLTRQHSATTIQQRNCETETLRVFRLITSQVFGKLILGEQTLPENTEGEESNDLKEHMVGILFSRSKLTHLQKQVCVHIVQAIRKEASRVREEWEASLCSGQPPTGSSTSGEPSTPAAAKSTDAYCFEMLSMVLALSGSSVGRAYLSHQYILLKDILSLLHTGSARVQRQEVVLYISHSLLMISDGMKPRTGDWAVTVNFFQEAAITSLSSSSSVKCELVGILDVFLSCIAKALTVQVKVKGKDAAGSKGLTTVTLATSIHPRDFVGARWWLRGCITRKLAEVIIQLLKDMAAGKLSEAWGNVTKGAIAENILNLTKLEDAHRSPSDCLHTSTLWLALASLCVLDSDHVERLSSGQWSGADGQPPAPRPTCSNHDDGETAAIIQCNICANLCADCDRFLHLHRRTRMHQRQVCKEEEDAIKVDLHEGCGRTKLFWVMALADSCTLKAMVEFREGARSKPAGVASGVCRFCGTSGNSGLLAIGNICADQECQSDISHPVLVELLAPVKDLYEDMRRKALMRLEYEGLHKAEAITSPGARFYNDPASYAMDRYAYYVCYKCNKLVGGAHMCWNESYRKGNNPSVDDYIYM</sequence>
<dbReference type="Gene3D" id="2.60.120.260">
    <property type="entry name" value="Galactose-binding domain-like"/>
    <property type="match status" value="1"/>
</dbReference>
<feature type="region of interest" description="Disordered" evidence="1">
    <location>
        <begin position="256"/>
        <end position="403"/>
    </location>
</feature>
<protein>
    <recommendedName>
        <fullName evidence="2">DOC domain-containing protein</fullName>
    </recommendedName>
</protein>
<dbReference type="SUPFAM" id="SSF49785">
    <property type="entry name" value="Galactose-binding domain-like"/>
    <property type="match status" value="1"/>
</dbReference>
<feature type="compositionally biased region" description="Polar residues" evidence="1">
    <location>
        <begin position="849"/>
        <end position="875"/>
    </location>
</feature>
<evidence type="ECO:0000259" key="2">
    <source>
        <dbReference type="PROSITE" id="PS51284"/>
    </source>
</evidence>
<gene>
    <name evidence="3" type="ORF">TPSB3V08_LOCUS4905</name>
</gene>
<proteinExistence type="predicted"/>
<feature type="domain" description="DOC" evidence="2">
    <location>
        <begin position="1182"/>
        <end position="1377"/>
    </location>
</feature>
<dbReference type="GO" id="GO:0005634">
    <property type="term" value="C:nucleus"/>
    <property type="evidence" value="ECO:0007669"/>
    <property type="project" value="TreeGrafter"/>
</dbReference>
<dbReference type="InterPro" id="IPR008979">
    <property type="entry name" value="Galactose-bd-like_sf"/>
</dbReference>
<feature type="compositionally biased region" description="Basic and acidic residues" evidence="1">
    <location>
        <begin position="469"/>
        <end position="490"/>
    </location>
</feature>
<dbReference type="GO" id="GO:0007411">
    <property type="term" value="P:axon guidance"/>
    <property type="evidence" value="ECO:0007669"/>
    <property type="project" value="TreeGrafter"/>
</dbReference>
<dbReference type="PANTHER" id="PTHR45943:SF1">
    <property type="entry name" value="E3 UBIQUITIN-PROTEIN LIGASE MYCBP2"/>
    <property type="match status" value="1"/>
</dbReference>
<feature type="region of interest" description="Disordered" evidence="1">
    <location>
        <begin position="724"/>
        <end position="766"/>
    </location>
</feature>
<reference evidence="3" key="1">
    <citation type="submission" date="2020-11" db="EMBL/GenBank/DDBJ databases">
        <authorList>
            <person name="Tran Van P."/>
        </authorList>
    </citation>
    <scope>NUCLEOTIDE SEQUENCE</scope>
</reference>
<dbReference type="GO" id="GO:0008582">
    <property type="term" value="P:regulation of synaptic assembly at neuromuscular junction"/>
    <property type="evidence" value="ECO:0007669"/>
    <property type="project" value="TreeGrafter"/>
</dbReference>
<evidence type="ECO:0000313" key="3">
    <source>
        <dbReference type="EMBL" id="CAD7405289.1"/>
    </source>
</evidence>
<dbReference type="InterPro" id="IPR004939">
    <property type="entry name" value="APC_su10/DOC_dom"/>
</dbReference>
<dbReference type="GO" id="GO:0061630">
    <property type="term" value="F:ubiquitin protein ligase activity"/>
    <property type="evidence" value="ECO:0007669"/>
    <property type="project" value="TreeGrafter"/>
</dbReference>